<name>A0A183EMT3_9BILA</name>
<dbReference type="WBParaSite" id="GPUH_0002230101-mRNA-1">
    <property type="protein sequence ID" value="GPUH_0002230101-mRNA-1"/>
    <property type="gene ID" value="GPUH_0002230101"/>
</dbReference>
<dbReference type="InterPro" id="IPR019346">
    <property type="entry name" value="Ribosomal_mL42"/>
</dbReference>
<sequence length="87" mass="9952">LWCFSQPQTVVCQNGVIACWHPEKSFPYEHSKSIDLEEEEKQACSGSVLSRETEQIAELHGSLSLTGPPNSMLREIFYTGKHEWKTR</sequence>
<organism evidence="1">
    <name type="scientific">Gongylonema pulchrum</name>
    <dbReference type="NCBI Taxonomy" id="637853"/>
    <lineage>
        <taxon>Eukaryota</taxon>
        <taxon>Metazoa</taxon>
        <taxon>Ecdysozoa</taxon>
        <taxon>Nematoda</taxon>
        <taxon>Chromadorea</taxon>
        <taxon>Rhabditida</taxon>
        <taxon>Spirurina</taxon>
        <taxon>Spiruromorpha</taxon>
        <taxon>Spiruroidea</taxon>
        <taxon>Gongylonematidae</taxon>
        <taxon>Gongylonema</taxon>
    </lineage>
</organism>
<proteinExistence type="predicted"/>
<reference evidence="1" key="1">
    <citation type="submission" date="2016-06" db="UniProtKB">
        <authorList>
            <consortium name="WormBaseParasite"/>
        </authorList>
    </citation>
    <scope>IDENTIFICATION</scope>
</reference>
<evidence type="ECO:0000313" key="1">
    <source>
        <dbReference type="WBParaSite" id="GPUH_0002230101-mRNA-1"/>
    </source>
</evidence>
<protein>
    <submittedName>
        <fullName evidence="1">NEDD4</fullName>
    </submittedName>
</protein>
<dbReference type="AlphaFoldDB" id="A0A183EMT3"/>
<dbReference type="Pfam" id="PF10210">
    <property type="entry name" value="MRP-S32"/>
    <property type="match status" value="1"/>
</dbReference>
<accession>A0A183EMT3</accession>